<name>A0A1I6KI85_9FIRM</name>
<keyword evidence="4 6" id="KW-0862">Zinc</keyword>
<evidence type="ECO:0000256" key="1">
    <source>
        <dbReference type="ARBA" id="ARBA00022670"/>
    </source>
</evidence>
<dbReference type="GO" id="GO:0006508">
    <property type="term" value="P:proteolysis"/>
    <property type="evidence" value="ECO:0007669"/>
    <property type="project" value="UniProtKB-KW"/>
</dbReference>
<dbReference type="PANTHER" id="PTHR11804:SF84">
    <property type="entry name" value="SACCHAROLYSIN"/>
    <property type="match status" value="1"/>
</dbReference>
<gene>
    <name evidence="9" type="ORF">SAMN05661086_02439</name>
</gene>
<keyword evidence="10" id="KW-1185">Reference proteome</keyword>
<evidence type="ECO:0000256" key="6">
    <source>
        <dbReference type="RuleBase" id="RU368091"/>
    </source>
</evidence>
<evidence type="ECO:0000256" key="2">
    <source>
        <dbReference type="ARBA" id="ARBA00022723"/>
    </source>
</evidence>
<evidence type="ECO:0000259" key="7">
    <source>
        <dbReference type="Pfam" id="PF01432"/>
    </source>
</evidence>
<sequence length="600" mass="69584">MSVGLKKRSQMDKEFQWRIEDLFETDSLWQEEYEKIKELNAKVREFQGHLGDSAEKLYQYLRLCDEINRLLERVYVYANQKSHEDTTNTTYQDLAEKASNLMMVVNSTGSFAIPEILVISEEKMESFYKENQQLLLYRRKIEQIFLDKPHVLPKEMELLLAEASEMGNVPQNTFSMFNNADLKFPVIKDEEGKDIEITHGRYIRLLESPDRRVRREAFLGLYQTYEKFKNTLAGLYSGNVKKEIFYAKARKYNSTLEMALDGSRIPLSVYENLIEAVHESLPSMYQYMKLRKRALALEELHMYDINTPIVTDFNMKVPFEEAKKLVAEGLKPLGEEYLNILTEGYADGWIDVYENEGKRSGAYSWGAYGTHPFVLLNYQDNLNNVFTLAHEMGHAIHSYYSDATQPYPYAGYRIFVAEVASTCNEALLMAHLIKNAKEEREKAYLINYHLDQFRSTLFRQTMFAEFEMITHKMAEDGQPLTVDTLCSLYYDLNKKYFGEAVMIDKDIEMEWARIPHFYNSFYVYQYATGYSAAIALSEKILTEGQEAVEKYVKNFLKGGSSKDPIDLLKGAGVDMSTKEPVKEALNVFAGLVEQLDQLIK</sequence>
<keyword evidence="2 6" id="KW-0479">Metal-binding</keyword>
<dbReference type="InterPro" id="IPR001567">
    <property type="entry name" value="Pept_M3A_M3B_dom"/>
</dbReference>
<dbReference type="AlphaFoldDB" id="A0A1I6KI85"/>
<reference evidence="9 10" key="1">
    <citation type="submission" date="2016-10" db="EMBL/GenBank/DDBJ databases">
        <authorList>
            <person name="de Groot N.N."/>
        </authorList>
    </citation>
    <scope>NUCLEOTIDE SEQUENCE [LARGE SCALE GENOMIC DNA]</scope>
    <source>
        <strain evidence="9 10">743A</strain>
    </source>
</reference>
<dbReference type="CDD" id="cd09608">
    <property type="entry name" value="M3B_PepF"/>
    <property type="match status" value="1"/>
</dbReference>
<comment type="function">
    <text evidence="6">Has oligopeptidase activity and degrades a variety of small bioactive peptides.</text>
</comment>
<dbReference type="InterPro" id="IPR045090">
    <property type="entry name" value="Pept_M3A_M3B"/>
</dbReference>
<dbReference type="Proteomes" id="UP000199659">
    <property type="component" value="Unassembled WGS sequence"/>
</dbReference>
<evidence type="ECO:0000313" key="10">
    <source>
        <dbReference type="Proteomes" id="UP000199659"/>
    </source>
</evidence>
<feature type="domain" description="Oligopeptidase F N-terminal" evidence="8">
    <location>
        <begin position="115"/>
        <end position="184"/>
    </location>
</feature>
<dbReference type="Gene3D" id="1.10.287.830">
    <property type="entry name" value="putative peptidase helix hairpin domain like"/>
    <property type="match status" value="1"/>
</dbReference>
<dbReference type="InterPro" id="IPR042088">
    <property type="entry name" value="OligoPept_F_C"/>
</dbReference>
<dbReference type="GO" id="GO:0004222">
    <property type="term" value="F:metalloendopeptidase activity"/>
    <property type="evidence" value="ECO:0007669"/>
    <property type="project" value="UniProtKB-UniRule"/>
</dbReference>
<dbReference type="EC" id="3.4.24.-" evidence="6"/>
<evidence type="ECO:0000256" key="3">
    <source>
        <dbReference type="ARBA" id="ARBA00022801"/>
    </source>
</evidence>
<comment type="cofactor">
    <cofactor evidence="6">
        <name>Zn(2+)</name>
        <dbReference type="ChEBI" id="CHEBI:29105"/>
    </cofactor>
    <text evidence="6">Binds 1 zinc ion.</text>
</comment>
<dbReference type="Pfam" id="PF01432">
    <property type="entry name" value="Peptidase_M3"/>
    <property type="match status" value="1"/>
</dbReference>
<feature type="domain" description="Peptidase M3A/M3B catalytic" evidence="7">
    <location>
        <begin position="205"/>
        <end position="586"/>
    </location>
</feature>
<comment type="similarity">
    <text evidence="6">Belongs to the peptidase M3B family.</text>
</comment>
<dbReference type="EMBL" id="FOYZ01000009">
    <property type="protein sequence ID" value="SFR90921.1"/>
    <property type="molecule type" value="Genomic_DNA"/>
</dbReference>
<proteinExistence type="inferred from homology"/>
<keyword evidence="5 6" id="KW-0482">Metalloprotease</keyword>
<dbReference type="Gene3D" id="1.10.1370.20">
    <property type="entry name" value="Oligoendopeptidase f, C-terminal domain"/>
    <property type="match status" value="1"/>
</dbReference>
<keyword evidence="1 6" id="KW-0645">Protease</keyword>
<dbReference type="InterPro" id="IPR004438">
    <property type="entry name" value="Peptidase_M3B"/>
</dbReference>
<evidence type="ECO:0000259" key="8">
    <source>
        <dbReference type="Pfam" id="PF08439"/>
    </source>
</evidence>
<dbReference type="InterPro" id="IPR013647">
    <property type="entry name" value="OligopepF_N_dom"/>
</dbReference>
<dbReference type="GO" id="GO:0046872">
    <property type="term" value="F:metal ion binding"/>
    <property type="evidence" value="ECO:0007669"/>
    <property type="project" value="UniProtKB-UniRule"/>
</dbReference>
<dbReference type="GO" id="GO:0006518">
    <property type="term" value="P:peptide metabolic process"/>
    <property type="evidence" value="ECO:0007669"/>
    <property type="project" value="TreeGrafter"/>
</dbReference>
<dbReference type="Gene3D" id="1.20.140.70">
    <property type="entry name" value="Oligopeptidase f, N-terminal domain"/>
    <property type="match status" value="1"/>
</dbReference>
<evidence type="ECO:0000313" key="9">
    <source>
        <dbReference type="EMBL" id="SFR90921.1"/>
    </source>
</evidence>
<dbReference type="RefSeq" id="WP_092561157.1">
    <property type="nucleotide sequence ID" value="NZ_FOYZ01000009.1"/>
</dbReference>
<evidence type="ECO:0000256" key="5">
    <source>
        <dbReference type="ARBA" id="ARBA00023049"/>
    </source>
</evidence>
<keyword evidence="3 6" id="KW-0378">Hydrolase</keyword>
<dbReference type="SUPFAM" id="SSF55486">
    <property type="entry name" value="Metalloproteases ('zincins'), catalytic domain"/>
    <property type="match status" value="1"/>
</dbReference>
<dbReference type="OrthoDB" id="9766487at2"/>
<evidence type="ECO:0000256" key="4">
    <source>
        <dbReference type="ARBA" id="ARBA00022833"/>
    </source>
</evidence>
<organism evidence="9 10">
    <name type="scientific">Anaeromicropila populeti</name>
    <dbReference type="NCBI Taxonomy" id="37658"/>
    <lineage>
        <taxon>Bacteria</taxon>
        <taxon>Bacillati</taxon>
        <taxon>Bacillota</taxon>
        <taxon>Clostridia</taxon>
        <taxon>Lachnospirales</taxon>
        <taxon>Lachnospiraceae</taxon>
        <taxon>Anaeromicropila</taxon>
    </lineage>
</organism>
<protein>
    <recommendedName>
        <fullName evidence="6">Oligopeptidase F</fullName>
        <ecNumber evidence="6">3.4.24.-</ecNumber>
    </recommendedName>
</protein>
<dbReference type="PANTHER" id="PTHR11804">
    <property type="entry name" value="PROTEASE M3 THIMET OLIGOPEPTIDASE-RELATED"/>
    <property type="match status" value="1"/>
</dbReference>
<dbReference type="STRING" id="37658.SAMN05661086_02439"/>
<accession>A0A1I6KI85</accession>
<dbReference type="NCBIfam" id="TIGR00181">
    <property type="entry name" value="pepF"/>
    <property type="match status" value="1"/>
</dbReference>
<dbReference type="Pfam" id="PF08439">
    <property type="entry name" value="Peptidase_M3_N"/>
    <property type="match status" value="1"/>
</dbReference>